<sequence>MPVCSKGFALIVAMSCCPPHCQFEIFCSLHSTFIPNQPMPVSKDVSVCKPSFFFIQGNMSSSFRIIHISAMFIS</sequence>
<reference evidence="2" key="1">
    <citation type="submission" date="2016-11" db="UniProtKB">
        <authorList>
            <consortium name="WormBaseParasite"/>
        </authorList>
    </citation>
    <scope>IDENTIFICATION</scope>
</reference>
<accession>A0A1I7WWC6</accession>
<keyword evidence="1" id="KW-1185">Reference proteome</keyword>
<organism evidence="1 2">
    <name type="scientific">Heterorhabditis bacteriophora</name>
    <name type="common">Entomopathogenic nematode worm</name>
    <dbReference type="NCBI Taxonomy" id="37862"/>
    <lineage>
        <taxon>Eukaryota</taxon>
        <taxon>Metazoa</taxon>
        <taxon>Ecdysozoa</taxon>
        <taxon>Nematoda</taxon>
        <taxon>Chromadorea</taxon>
        <taxon>Rhabditida</taxon>
        <taxon>Rhabditina</taxon>
        <taxon>Rhabditomorpha</taxon>
        <taxon>Strongyloidea</taxon>
        <taxon>Heterorhabditidae</taxon>
        <taxon>Heterorhabditis</taxon>
    </lineage>
</organism>
<evidence type="ECO:0000313" key="2">
    <source>
        <dbReference type="WBParaSite" id="Hba_09422"/>
    </source>
</evidence>
<evidence type="ECO:0000313" key="1">
    <source>
        <dbReference type="Proteomes" id="UP000095283"/>
    </source>
</evidence>
<protein>
    <submittedName>
        <fullName evidence="2">Secreted protein</fullName>
    </submittedName>
</protein>
<proteinExistence type="predicted"/>
<dbReference type="AlphaFoldDB" id="A0A1I7WWC6"/>
<dbReference type="WBParaSite" id="Hba_09422">
    <property type="protein sequence ID" value="Hba_09422"/>
    <property type="gene ID" value="Hba_09422"/>
</dbReference>
<dbReference type="Proteomes" id="UP000095283">
    <property type="component" value="Unplaced"/>
</dbReference>
<name>A0A1I7WWC6_HETBA</name>